<evidence type="ECO:0000259" key="12">
    <source>
        <dbReference type="Pfam" id="PF17753"/>
    </source>
</evidence>
<dbReference type="FunFam" id="3.20.20.80:FF:000050">
    <property type="entry name" value="Beta-mannosidase B"/>
    <property type="match status" value="1"/>
</dbReference>
<comment type="caution">
    <text evidence="14">The sequence shown here is derived from an EMBL/GenBank/DDBJ whole genome shotgun (WGS) entry which is preliminary data.</text>
</comment>
<dbReference type="PANTHER" id="PTHR43730:SF1">
    <property type="entry name" value="BETA-MANNOSIDASE"/>
    <property type="match status" value="1"/>
</dbReference>
<protein>
    <recommendedName>
        <fullName evidence="4">beta-mannosidase</fullName>
        <ecNumber evidence="4">3.2.1.25</ecNumber>
    </recommendedName>
    <alternativeName>
        <fullName evidence="10">Mannanase</fullName>
    </alternativeName>
</protein>
<evidence type="ECO:0000256" key="4">
    <source>
        <dbReference type="ARBA" id="ARBA00012754"/>
    </source>
</evidence>
<evidence type="ECO:0000256" key="2">
    <source>
        <dbReference type="ARBA" id="ARBA00004371"/>
    </source>
</evidence>
<dbReference type="AlphaFoldDB" id="A0A226F685"/>
<evidence type="ECO:0000256" key="5">
    <source>
        <dbReference type="ARBA" id="ARBA00022729"/>
    </source>
</evidence>
<organism evidence="14 15">
    <name type="scientific">Folsomia candida</name>
    <name type="common">Springtail</name>
    <dbReference type="NCBI Taxonomy" id="158441"/>
    <lineage>
        <taxon>Eukaryota</taxon>
        <taxon>Metazoa</taxon>
        <taxon>Ecdysozoa</taxon>
        <taxon>Arthropoda</taxon>
        <taxon>Hexapoda</taxon>
        <taxon>Collembola</taxon>
        <taxon>Entomobryomorpha</taxon>
        <taxon>Isotomoidea</taxon>
        <taxon>Isotomidae</taxon>
        <taxon>Proisotominae</taxon>
        <taxon>Folsomia</taxon>
    </lineage>
</organism>
<dbReference type="InterPro" id="IPR008979">
    <property type="entry name" value="Galactose-bd-like_sf"/>
</dbReference>
<dbReference type="InterPro" id="IPR036156">
    <property type="entry name" value="Beta-gal/glucu_dom_sf"/>
</dbReference>
<dbReference type="SUPFAM" id="SSF49785">
    <property type="entry name" value="Galactose-binding domain-like"/>
    <property type="match status" value="1"/>
</dbReference>
<evidence type="ECO:0000313" key="15">
    <source>
        <dbReference type="Proteomes" id="UP000198287"/>
    </source>
</evidence>
<dbReference type="Proteomes" id="UP000198287">
    <property type="component" value="Unassembled WGS sequence"/>
</dbReference>
<proteinExistence type="inferred from homology"/>
<comment type="catalytic activity">
    <reaction evidence="1">
        <text>Hydrolysis of terminal, non-reducing beta-D-mannose residues in beta-D-mannosides.</text>
        <dbReference type="EC" id="3.2.1.25"/>
    </reaction>
</comment>
<dbReference type="SUPFAM" id="SSF51445">
    <property type="entry name" value="(Trans)glycosidases"/>
    <property type="match status" value="1"/>
</dbReference>
<dbReference type="SUPFAM" id="SSF49303">
    <property type="entry name" value="beta-Galactosidase/glucuronidase domain"/>
    <property type="match status" value="1"/>
</dbReference>
<dbReference type="InterPro" id="IPR013783">
    <property type="entry name" value="Ig-like_fold"/>
</dbReference>
<dbReference type="InterPro" id="IPR054593">
    <property type="entry name" value="Beta-mannosidase-like_N2"/>
</dbReference>
<evidence type="ECO:0000256" key="9">
    <source>
        <dbReference type="ARBA" id="ARBA00023295"/>
    </source>
</evidence>
<keyword evidence="5 11" id="KW-0732">Signal</keyword>
<dbReference type="FunFam" id="2.60.120.260:FF:000060">
    <property type="entry name" value="Probable beta-mannosidase"/>
    <property type="match status" value="1"/>
</dbReference>
<dbReference type="Gene3D" id="2.60.40.10">
    <property type="entry name" value="Immunoglobulins"/>
    <property type="match status" value="2"/>
</dbReference>
<evidence type="ECO:0000256" key="10">
    <source>
        <dbReference type="ARBA" id="ARBA00033445"/>
    </source>
</evidence>
<dbReference type="OMA" id="KRQWKGP"/>
<feature type="domain" description="Beta-mannosidase-like galactose-binding" evidence="13">
    <location>
        <begin position="41"/>
        <end position="222"/>
    </location>
</feature>
<dbReference type="EC" id="3.2.1.25" evidence="4"/>
<dbReference type="Pfam" id="PF22666">
    <property type="entry name" value="Glyco_hydro_2_N2"/>
    <property type="match status" value="1"/>
</dbReference>
<dbReference type="STRING" id="158441.A0A226F685"/>
<evidence type="ECO:0000256" key="3">
    <source>
        <dbReference type="ARBA" id="ARBA00007401"/>
    </source>
</evidence>
<feature type="signal peptide" evidence="11">
    <location>
        <begin position="1"/>
        <end position="19"/>
    </location>
</feature>
<name>A0A226F685_FOLCA</name>
<keyword evidence="15" id="KW-1185">Reference proteome</keyword>
<dbReference type="InterPro" id="IPR050887">
    <property type="entry name" value="Beta-mannosidase_GH2"/>
</dbReference>
<comment type="subcellular location">
    <subcellularLocation>
        <location evidence="2">Lysosome</location>
    </subcellularLocation>
</comment>
<evidence type="ECO:0000256" key="11">
    <source>
        <dbReference type="SAM" id="SignalP"/>
    </source>
</evidence>
<dbReference type="InterPro" id="IPR041625">
    <property type="entry name" value="Beta-mannosidase_Ig"/>
</dbReference>
<dbReference type="OrthoDB" id="2866996at2759"/>
<evidence type="ECO:0000313" key="14">
    <source>
        <dbReference type="EMBL" id="OXA64711.1"/>
    </source>
</evidence>
<keyword evidence="9" id="KW-0326">Glycosidase</keyword>
<feature type="domain" description="Beta-mannosidase Ig-fold" evidence="12">
    <location>
        <begin position="829"/>
        <end position="909"/>
    </location>
</feature>
<dbReference type="GO" id="GO:0006516">
    <property type="term" value="P:glycoprotein catabolic process"/>
    <property type="evidence" value="ECO:0007669"/>
    <property type="project" value="TreeGrafter"/>
</dbReference>
<dbReference type="PANTHER" id="PTHR43730">
    <property type="entry name" value="BETA-MANNOSIDASE"/>
    <property type="match status" value="1"/>
</dbReference>
<keyword evidence="7" id="KW-0325">Glycoprotein</keyword>
<feature type="chain" id="PRO_5013211709" description="beta-mannosidase" evidence="11">
    <location>
        <begin position="20"/>
        <end position="914"/>
    </location>
</feature>
<sequence length="914" mass="103989">MIRLIAILVVSCYTTHVVTSPVVNTGIIALNLNAERDLGVWTATGRNGTTDYSVAAGVPGGIYSDLEANQVLTTPIYHDYNDLESKWVGRTNWTFSRQFTPSNELLAKSRIVLVCEGLDTVADVYVNNILVGSSQNQFVRYIFNIKFAIQLGVNSLRVEFRSPVEYAQSGYIRHDQIYGYPVLPDALVPEFRGENQAQMIRKTQSTFSWDWGPSYPTTGIWKSIFIEGLNGAVIRDVLIFTNSSQTPPDETDATVWNLTARVYFESAPVSESGTLTLKRSGDAEGVSVPVTLSSSSNVHDVTAMVPGSIAKLWWPNGYGDQNLYTYDISYSSDSFNETSTKSVRVGFRTVVLIQDLINETTPDWGRHFYFKVNDLPLYSKGSNSIPIHVLPERITPEMTQWLLQSAKEVHSNMIRVWGGGMYESDVFYDLADEMGIFIWEDFMFACAMYPATPDFLANVMEEVDTQVKRLQHHPSLAMWAANNENEGALRQNWYGTESRFETYKADFIKLYVDTIISNVTFLDPSRECISSSPTNGYQSELEGWVAQNPGDQRYGDMHPYDYTSDSWDYRVFRKPRYTSEYGYQSFPYIETLRKVTDNLAEWTWESDFAENRQHHPRGQEEIRNLTRSHLPFPLNYNSSEAFPSMLYMAQIIHSMSQKTQTERYRRLVDKFNETDGTGFNMGALYWQLNDIWEGCSWATFEINGRWKMFAYYIQRAFSPILASPYKQDNGDVSVDLISDRVAPFAGEMRFRVFNLASLTPLIDLRAGVETSYLTSPEVYRFTADELTAVGCGEANAASPCFVVVSFAEPEIPDNFLWLQYPTNKEWVKNPSIRATQYTASPDLKTFTITLSSQEVAPFVFVNLKEHTNGKFNDNGFIMIESSKVLTYKSRDPMSLQDFMDQVDILSLYDVTPFA</sequence>
<evidence type="ECO:0000256" key="6">
    <source>
        <dbReference type="ARBA" id="ARBA00022801"/>
    </source>
</evidence>
<dbReference type="GO" id="GO:0004567">
    <property type="term" value="F:beta-mannosidase activity"/>
    <property type="evidence" value="ECO:0007669"/>
    <property type="project" value="UniProtKB-EC"/>
</dbReference>
<dbReference type="EMBL" id="LNIX01000001">
    <property type="protein sequence ID" value="OXA64711.1"/>
    <property type="molecule type" value="Genomic_DNA"/>
</dbReference>
<keyword evidence="8" id="KW-0458">Lysosome</keyword>
<dbReference type="Pfam" id="PF17753">
    <property type="entry name" value="Ig_mannosidase"/>
    <property type="match status" value="1"/>
</dbReference>
<dbReference type="GO" id="GO:0005764">
    <property type="term" value="C:lysosome"/>
    <property type="evidence" value="ECO:0007669"/>
    <property type="project" value="UniProtKB-SubCell"/>
</dbReference>
<dbReference type="Gene3D" id="2.60.120.260">
    <property type="entry name" value="Galactose-binding domain-like"/>
    <property type="match status" value="1"/>
</dbReference>
<keyword evidence="6" id="KW-0378">Hydrolase</keyword>
<dbReference type="InterPro" id="IPR017853">
    <property type="entry name" value="GH"/>
</dbReference>
<evidence type="ECO:0000256" key="1">
    <source>
        <dbReference type="ARBA" id="ARBA00000829"/>
    </source>
</evidence>
<evidence type="ECO:0000259" key="13">
    <source>
        <dbReference type="Pfam" id="PF22666"/>
    </source>
</evidence>
<reference evidence="14 15" key="1">
    <citation type="submission" date="2015-12" db="EMBL/GenBank/DDBJ databases">
        <title>The genome of Folsomia candida.</title>
        <authorList>
            <person name="Faddeeva A."/>
            <person name="Derks M.F."/>
            <person name="Anvar Y."/>
            <person name="Smit S."/>
            <person name="Van Straalen N."/>
            <person name="Roelofs D."/>
        </authorList>
    </citation>
    <scope>NUCLEOTIDE SEQUENCE [LARGE SCALE GENOMIC DNA]</scope>
    <source>
        <strain evidence="14 15">VU population</strain>
        <tissue evidence="14">Whole body</tissue>
    </source>
</reference>
<gene>
    <name evidence="14" type="ORF">Fcan01_00786</name>
</gene>
<dbReference type="Gene3D" id="3.20.20.80">
    <property type="entry name" value="Glycosidases"/>
    <property type="match status" value="1"/>
</dbReference>
<evidence type="ECO:0000256" key="7">
    <source>
        <dbReference type="ARBA" id="ARBA00023180"/>
    </source>
</evidence>
<accession>A0A226F685</accession>
<evidence type="ECO:0000256" key="8">
    <source>
        <dbReference type="ARBA" id="ARBA00023228"/>
    </source>
</evidence>
<comment type="similarity">
    <text evidence="3">Belongs to the glycosyl hydrolase 2 family.</text>
</comment>